<dbReference type="OrthoDB" id="10260961at2759"/>
<dbReference type="Proteomes" id="UP000008312">
    <property type="component" value="Unassembled WGS sequence"/>
</dbReference>
<keyword evidence="4" id="KW-0812">Transmembrane</keyword>
<evidence type="ECO:0000256" key="3">
    <source>
        <dbReference type="ARBA" id="ARBA00023242"/>
    </source>
</evidence>
<dbReference type="PROSITE" id="PS51366">
    <property type="entry name" value="MI"/>
    <property type="match status" value="1"/>
</dbReference>
<organism evidence="6">
    <name type="scientific">Blastocystis hominis</name>
    <dbReference type="NCBI Taxonomy" id="12968"/>
    <lineage>
        <taxon>Eukaryota</taxon>
        <taxon>Sar</taxon>
        <taxon>Stramenopiles</taxon>
        <taxon>Bigyra</taxon>
        <taxon>Opalozoa</taxon>
        <taxon>Opalinata</taxon>
        <taxon>Blastocystidae</taxon>
        <taxon>Blastocystis</taxon>
    </lineage>
</organism>
<dbReference type="EMBL" id="FN668639">
    <property type="protein sequence ID" value="CBK20667.2"/>
    <property type="molecule type" value="Genomic_DNA"/>
</dbReference>
<dbReference type="GeneID" id="24922289"/>
<dbReference type="GO" id="GO:0005730">
    <property type="term" value="C:nucleolus"/>
    <property type="evidence" value="ECO:0007669"/>
    <property type="project" value="UniProtKB-SubCell"/>
</dbReference>
<dbReference type="Pfam" id="PF02847">
    <property type="entry name" value="MA3"/>
    <property type="match status" value="1"/>
</dbReference>
<dbReference type="AlphaFoldDB" id="D8LYL2"/>
<keyword evidence="4" id="KW-0472">Membrane</keyword>
<dbReference type="InterPro" id="IPR050781">
    <property type="entry name" value="CWC22_splicing_factor"/>
</dbReference>
<evidence type="ECO:0000256" key="1">
    <source>
        <dbReference type="ARBA" id="ARBA00004604"/>
    </source>
</evidence>
<dbReference type="RefSeq" id="XP_012894715.1">
    <property type="nucleotide sequence ID" value="XM_013039261.1"/>
</dbReference>
<proteinExistence type="inferred from homology"/>
<evidence type="ECO:0000256" key="2">
    <source>
        <dbReference type="ARBA" id="ARBA00006856"/>
    </source>
</evidence>
<sequence length="457" mass="52726">MRKVKKKRMIPNQKLPMNQRTVKAGHEEDLKRFTAKYVPPHLRNQSSSADESTQFDQAIAKQIREIVNKVTDDTFISMCHLLIAAYTKYPKNSVRSNLYTTVIAATKNPFKIIHHYIRLYAGLIAAAQHESDMNVVSFIAENVVNLFEAECENAINEHDTSNDNVVEYSKTPVNIFVLLAYFYFYNLLTSTLIVDLLKEGARRFTEMDVEIIYTTMKICGFKLRGDCPADLKDLILLIKEKADSDAWKNNQRVQLMLETVYNIKNNRDNAELKQEKEKATMIRNLVSKTFGTNSTPLAVSLEDIHNAETNGRWWVLGAQYRPAKKAEGKKEKRTSLSRIIAEADEKVIKAAEKLRMNTDVRKAVFITLMTSSDYMEAFDRLLQLNLQPVQEREIIRIILEKQYNPYYGYLLNQLCKSKPSHKFTLQLAYQDIFKTIQDYSNAKLTNLATLFSNILFI</sequence>
<dbReference type="GO" id="GO:0042274">
    <property type="term" value="P:ribosomal small subunit biogenesis"/>
    <property type="evidence" value="ECO:0007669"/>
    <property type="project" value="TreeGrafter"/>
</dbReference>
<dbReference type="GO" id="GO:0003723">
    <property type="term" value="F:RNA binding"/>
    <property type="evidence" value="ECO:0007669"/>
    <property type="project" value="InterPro"/>
</dbReference>
<dbReference type="InterPro" id="IPR016024">
    <property type="entry name" value="ARM-type_fold"/>
</dbReference>
<evidence type="ECO:0000313" key="7">
    <source>
        <dbReference type="Proteomes" id="UP000008312"/>
    </source>
</evidence>
<dbReference type="PANTHER" id="PTHR18034">
    <property type="entry name" value="CELL CYCLE CONTROL PROTEIN CWF22-RELATED"/>
    <property type="match status" value="1"/>
</dbReference>
<gene>
    <name evidence="6" type="ORF">GSBLH_T00006164001</name>
</gene>
<dbReference type="SUPFAM" id="SSF48371">
    <property type="entry name" value="ARM repeat"/>
    <property type="match status" value="1"/>
</dbReference>
<evidence type="ECO:0000259" key="5">
    <source>
        <dbReference type="PROSITE" id="PS51366"/>
    </source>
</evidence>
<dbReference type="InParanoid" id="D8LYL2"/>
<reference evidence="6" key="1">
    <citation type="submission" date="2010-02" db="EMBL/GenBank/DDBJ databases">
        <title>Sequencing and annotation of the Blastocystis hominis genome.</title>
        <authorList>
            <person name="Wincker P."/>
        </authorList>
    </citation>
    <scope>NUCLEOTIDE SEQUENCE</scope>
    <source>
        <strain evidence="6">Singapore isolate B</strain>
    </source>
</reference>
<dbReference type="Pfam" id="PF02854">
    <property type="entry name" value="MIF4G"/>
    <property type="match status" value="1"/>
</dbReference>
<comment type="subcellular location">
    <subcellularLocation>
        <location evidence="1">Nucleus</location>
        <location evidence="1">Nucleolus</location>
    </subcellularLocation>
</comment>
<protein>
    <recommendedName>
        <fullName evidence="5">MI domain-containing protein</fullName>
    </recommendedName>
</protein>
<dbReference type="Gene3D" id="1.25.40.180">
    <property type="match status" value="1"/>
</dbReference>
<dbReference type="SMART" id="SM00544">
    <property type="entry name" value="MA3"/>
    <property type="match status" value="1"/>
</dbReference>
<dbReference type="OMA" id="NARKCAN"/>
<comment type="similarity">
    <text evidence="2">Belongs to the CWC22 family.</text>
</comment>
<keyword evidence="3" id="KW-0539">Nucleus</keyword>
<feature type="transmembrane region" description="Helical" evidence="4">
    <location>
        <begin position="175"/>
        <end position="197"/>
    </location>
</feature>
<dbReference type="InterPro" id="IPR003890">
    <property type="entry name" value="MIF4G-like_typ-3"/>
</dbReference>
<keyword evidence="4" id="KW-1133">Transmembrane helix</keyword>
<dbReference type="PANTHER" id="PTHR18034:SF4">
    <property type="entry name" value="NUCLEOLAR MIF4G DOMAIN-CONTAINING PROTEIN 1"/>
    <property type="match status" value="1"/>
</dbReference>
<dbReference type="SMART" id="SM00543">
    <property type="entry name" value="MIF4G"/>
    <property type="match status" value="1"/>
</dbReference>
<evidence type="ECO:0000313" key="6">
    <source>
        <dbReference type="EMBL" id="CBK20667.2"/>
    </source>
</evidence>
<dbReference type="InterPro" id="IPR003891">
    <property type="entry name" value="Initiation_fac_eIF4g_MI"/>
</dbReference>
<evidence type="ECO:0000256" key="4">
    <source>
        <dbReference type="SAM" id="Phobius"/>
    </source>
</evidence>
<feature type="domain" description="MI" evidence="5">
    <location>
        <begin position="359"/>
        <end position="457"/>
    </location>
</feature>
<accession>D8LYL2</accession>
<keyword evidence="7" id="KW-1185">Reference proteome</keyword>
<name>D8LYL2_BLAHO</name>